<protein>
    <submittedName>
        <fullName evidence="4">Nitroreductase family protein</fullName>
    </submittedName>
</protein>
<proteinExistence type="inferred from homology"/>
<evidence type="ECO:0000313" key="4">
    <source>
        <dbReference type="EMBL" id="KXB57226.1"/>
    </source>
</evidence>
<organism evidence="4 5">
    <name type="scientific">Gemella haemolysans</name>
    <dbReference type="NCBI Taxonomy" id="1379"/>
    <lineage>
        <taxon>Bacteria</taxon>
        <taxon>Bacillati</taxon>
        <taxon>Bacillota</taxon>
        <taxon>Bacilli</taxon>
        <taxon>Bacillales</taxon>
        <taxon>Gemellaceae</taxon>
        <taxon>Gemella</taxon>
    </lineage>
</organism>
<dbReference type="InterPro" id="IPR000415">
    <property type="entry name" value="Nitroreductase-like"/>
</dbReference>
<comment type="similarity">
    <text evidence="1">Belongs to the nitroreductase family.</text>
</comment>
<dbReference type="PANTHER" id="PTHR43673">
    <property type="entry name" value="NAD(P)H NITROREDUCTASE YDGI-RELATED"/>
    <property type="match status" value="1"/>
</dbReference>
<keyword evidence="2" id="KW-0560">Oxidoreductase</keyword>
<dbReference type="CDD" id="cd02137">
    <property type="entry name" value="MhqN-like"/>
    <property type="match status" value="1"/>
</dbReference>
<dbReference type="InterPro" id="IPR029479">
    <property type="entry name" value="Nitroreductase"/>
</dbReference>
<dbReference type="Gene3D" id="3.40.109.10">
    <property type="entry name" value="NADH Oxidase"/>
    <property type="match status" value="1"/>
</dbReference>
<dbReference type="OrthoDB" id="9782629at2"/>
<dbReference type="Proteomes" id="UP000070355">
    <property type="component" value="Unassembled WGS sequence"/>
</dbReference>
<dbReference type="EMBL" id="LSDC01000134">
    <property type="protein sequence ID" value="KXB57226.1"/>
    <property type="molecule type" value="Genomic_DNA"/>
</dbReference>
<feature type="domain" description="Nitroreductase" evidence="3">
    <location>
        <begin position="20"/>
        <end position="196"/>
    </location>
</feature>
<dbReference type="PANTHER" id="PTHR43673:SF10">
    <property type="entry name" value="NADH DEHYDROGENASE_NAD(P)H NITROREDUCTASE XCC3605-RELATED"/>
    <property type="match status" value="1"/>
</dbReference>
<dbReference type="AlphaFoldDB" id="A0A133ZP63"/>
<evidence type="ECO:0000256" key="2">
    <source>
        <dbReference type="ARBA" id="ARBA00023002"/>
    </source>
</evidence>
<dbReference type="RefSeq" id="WP_060914791.1">
    <property type="nucleotide sequence ID" value="NZ_KQ959995.1"/>
</dbReference>
<gene>
    <name evidence="4" type="ORF">HMPREF3186_01766</name>
</gene>
<reference evidence="5" key="1">
    <citation type="submission" date="2016-01" db="EMBL/GenBank/DDBJ databases">
        <authorList>
            <person name="Mitreva M."/>
            <person name="Pepin K.H."/>
            <person name="Mihindukulasuriya K.A."/>
            <person name="Fulton R."/>
            <person name="Fronick C."/>
            <person name="O'Laughlin M."/>
            <person name="Miner T."/>
            <person name="Herter B."/>
            <person name="Rosa B.A."/>
            <person name="Cordes M."/>
            <person name="Tomlinson C."/>
            <person name="Wollam A."/>
            <person name="Palsikar V.B."/>
            <person name="Mardis E.R."/>
            <person name="Wilson R.K."/>
        </authorList>
    </citation>
    <scope>NUCLEOTIDE SEQUENCE [LARGE SCALE GENOMIC DNA]</scope>
    <source>
        <strain evidence="5">DNF01167</strain>
    </source>
</reference>
<evidence type="ECO:0000259" key="3">
    <source>
        <dbReference type="Pfam" id="PF00881"/>
    </source>
</evidence>
<evidence type="ECO:0000256" key="1">
    <source>
        <dbReference type="ARBA" id="ARBA00007118"/>
    </source>
</evidence>
<dbReference type="SUPFAM" id="SSF55469">
    <property type="entry name" value="FMN-dependent nitroreductase-like"/>
    <property type="match status" value="1"/>
</dbReference>
<dbReference type="GO" id="GO:0016491">
    <property type="term" value="F:oxidoreductase activity"/>
    <property type="evidence" value="ECO:0007669"/>
    <property type="project" value="UniProtKB-KW"/>
</dbReference>
<dbReference type="STRING" id="1379.HMPREF3186_01766"/>
<dbReference type="PATRIC" id="fig|1379.3.peg.1759"/>
<evidence type="ECO:0000313" key="5">
    <source>
        <dbReference type="Proteomes" id="UP000070355"/>
    </source>
</evidence>
<comment type="caution">
    <text evidence="4">The sequence shown here is derived from an EMBL/GenBank/DDBJ whole genome shotgun (WGS) entry which is preliminary data.</text>
</comment>
<sequence>MRNFFNALLGKKNPEFFEVIKGRKSVKYFDTDVKIKREEIIEMLDEANIAPSSCNLQPWRYIVVDTPEGKEKLGSANYNKIQNDTSAAMIIVLGDLNYYNKFDEIYGEAVEKGYMTQEVKDGFEKGMVPQLEKIPVDKNREGIYFDCGLWTMQFTNIAYAKGYDTNIIGGFMRDKVAELFELEENLVPVMLIALGKKEKDGRPSVRVEAEKLVRFE</sequence>
<dbReference type="Pfam" id="PF00881">
    <property type="entry name" value="Nitroreductase"/>
    <property type="match status" value="1"/>
</dbReference>
<name>A0A133ZP63_9BACL</name>
<accession>A0A133ZP63</accession>